<gene>
    <name evidence="1" type="ORF">AVEN_115036_1</name>
</gene>
<dbReference type="AlphaFoldDB" id="A0A4Y1ZX80"/>
<evidence type="ECO:0000313" key="2">
    <source>
        <dbReference type="Proteomes" id="UP000499080"/>
    </source>
</evidence>
<accession>A0A4Y1ZX80</accession>
<comment type="caution">
    <text evidence="1">The sequence shown here is derived from an EMBL/GenBank/DDBJ whole genome shotgun (WGS) entry which is preliminary data.</text>
</comment>
<organism evidence="1 2">
    <name type="scientific">Araneus ventricosus</name>
    <name type="common">Orbweaver spider</name>
    <name type="synonym">Epeira ventricosa</name>
    <dbReference type="NCBI Taxonomy" id="182803"/>
    <lineage>
        <taxon>Eukaryota</taxon>
        <taxon>Metazoa</taxon>
        <taxon>Ecdysozoa</taxon>
        <taxon>Arthropoda</taxon>
        <taxon>Chelicerata</taxon>
        <taxon>Arachnida</taxon>
        <taxon>Araneae</taxon>
        <taxon>Araneomorphae</taxon>
        <taxon>Entelegynae</taxon>
        <taxon>Araneoidea</taxon>
        <taxon>Araneidae</taxon>
        <taxon>Araneus</taxon>
    </lineage>
</organism>
<protein>
    <submittedName>
        <fullName evidence="1">Uncharacterized protein</fullName>
    </submittedName>
</protein>
<proteinExistence type="predicted"/>
<reference evidence="1 2" key="1">
    <citation type="journal article" date="2019" name="Sci. Rep.">
        <title>Orb-weaving spider Araneus ventricosus genome elucidates the spidroin gene catalogue.</title>
        <authorList>
            <person name="Kono N."/>
            <person name="Nakamura H."/>
            <person name="Ohtoshi R."/>
            <person name="Moran D.A.P."/>
            <person name="Shinohara A."/>
            <person name="Yoshida Y."/>
            <person name="Fujiwara M."/>
            <person name="Mori M."/>
            <person name="Tomita M."/>
            <person name="Arakawa K."/>
        </authorList>
    </citation>
    <scope>NUCLEOTIDE SEQUENCE [LARGE SCALE GENOMIC DNA]</scope>
</reference>
<sequence>MNNATENTFKTRSNVMSMTGYQVLEDDEIFSVSSTTKTLATTRKCEYDCAEKGPYSEETFNCLETAMRWLEQQEECDAIFKAHTTRRTIVFCVCGRERNATQ</sequence>
<dbReference type="OrthoDB" id="6626020at2759"/>
<keyword evidence="2" id="KW-1185">Reference proteome</keyword>
<dbReference type="EMBL" id="BGPR01000001">
    <property type="protein sequence ID" value="GBL72000.1"/>
    <property type="molecule type" value="Genomic_DNA"/>
</dbReference>
<evidence type="ECO:0000313" key="1">
    <source>
        <dbReference type="EMBL" id="GBL72000.1"/>
    </source>
</evidence>
<dbReference type="Proteomes" id="UP000499080">
    <property type="component" value="Unassembled WGS sequence"/>
</dbReference>
<name>A0A4Y1ZX80_ARAVE</name>